<gene>
    <name evidence="7" type="ORF">SPHA_35452</name>
</gene>
<comment type="similarity">
    <text evidence="4">Belongs to the CFAP96 family.</text>
</comment>
<dbReference type="GO" id="GO:0005813">
    <property type="term" value="C:centrosome"/>
    <property type="evidence" value="ECO:0007669"/>
    <property type="project" value="UniProtKB-SubCell"/>
</dbReference>
<sequence>MGYISIGDKYKTPMQDGEAYTDQIKLRRQFQVKELKKNLAKNFIPSSGYKESCGVGTFYGTLGGVVPAMSNVHKSGPAYKPPGKNVLTNPSKRGTGYGYLDVTIGEYYKHVSDPYEQAWIQTQKEQKVHKEKMKGTAFKLNMHPQDFFDPNPFLTSTGHPERKPKPSQKKSGKPFYPSHIGLKAGGMKAGTFDPYPSHSTDQYVLAKLTRPVHVVNKSGSLFVPPKREKSRPVASIMHMNVMRSINNQNYKTIESVLPY</sequence>
<comment type="subcellular location">
    <subcellularLocation>
        <location evidence="1">Cytoplasm</location>
        <location evidence="1">Cytoskeleton</location>
        <location evidence="1">Microtubule organizing center</location>
        <location evidence="1">Centrosome</location>
    </subcellularLocation>
</comment>
<dbReference type="InterPro" id="IPR029358">
    <property type="entry name" value="CFAP96"/>
</dbReference>
<evidence type="ECO:0000313" key="7">
    <source>
        <dbReference type="EMBL" id="CAE1266985.1"/>
    </source>
</evidence>
<evidence type="ECO:0000256" key="4">
    <source>
        <dbReference type="ARBA" id="ARBA00035656"/>
    </source>
</evidence>
<proteinExistence type="inferred from homology"/>
<dbReference type="Proteomes" id="UP000597762">
    <property type="component" value="Unassembled WGS sequence"/>
</dbReference>
<dbReference type="GO" id="GO:0005881">
    <property type="term" value="C:cytoplasmic microtubule"/>
    <property type="evidence" value="ECO:0007669"/>
    <property type="project" value="TreeGrafter"/>
</dbReference>
<dbReference type="AlphaFoldDB" id="A0A812CIG4"/>
<evidence type="ECO:0000313" key="8">
    <source>
        <dbReference type="Proteomes" id="UP000597762"/>
    </source>
</evidence>
<evidence type="ECO:0000256" key="3">
    <source>
        <dbReference type="ARBA" id="ARBA00023212"/>
    </source>
</evidence>
<protein>
    <recommendedName>
        <fullName evidence="5">Cilia-and flagella-associated protein 96</fullName>
    </recommendedName>
</protein>
<organism evidence="7 8">
    <name type="scientific">Acanthosepion pharaonis</name>
    <name type="common">Pharaoh cuttlefish</name>
    <name type="synonym">Sepia pharaonis</name>
    <dbReference type="NCBI Taxonomy" id="158019"/>
    <lineage>
        <taxon>Eukaryota</taxon>
        <taxon>Metazoa</taxon>
        <taxon>Spiralia</taxon>
        <taxon>Lophotrochozoa</taxon>
        <taxon>Mollusca</taxon>
        <taxon>Cephalopoda</taxon>
        <taxon>Coleoidea</taxon>
        <taxon>Decapodiformes</taxon>
        <taxon>Sepiida</taxon>
        <taxon>Sepiina</taxon>
        <taxon>Sepiidae</taxon>
        <taxon>Acanthosepion</taxon>
    </lineage>
</organism>
<comment type="caution">
    <text evidence="7">The sequence shown here is derived from an EMBL/GenBank/DDBJ whole genome shotgun (WGS) entry which is preliminary data.</text>
</comment>
<dbReference type="EMBL" id="CAHIKZ030001524">
    <property type="protein sequence ID" value="CAE1266985.1"/>
    <property type="molecule type" value="Genomic_DNA"/>
</dbReference>
<keyword evidence="8" id="KW-1185">Reference proteome</keyword>
<dbReference type="PANTHER" id="PTHR31144">
    <property type="entry name" value="UPF0602 PROTEIN C4ORF47"/>
    <property type="match status" value="1"/>
</dbReference>
<reference evidence="7" key="1">
    <citation type="submission" date="2021-01" db="EMBL/GenBank/DDBJ databases">
        <authorList>
            <person name="Li R."/>
            <person name="Bekaert M."/>
        </authorList>
    </citation>
    <scope>NUCLEOTIDE SEQUENCE</scope>
    <source>
        <strain evidence="7">Farmed</strain>
    </source>
</reference>
<evidence type="ECO:0000256" key="2">
    <source>
        <dbReference type="ARBA" id="ARBA00022490"/>
    </source>
</evidence>
<dbReference type="PANTHER" id="PTHR31144:SF1">
    <property type="entry name" value="UPF0602 PROTEIN C4ORF47"/>
    <property type="match status" value="1"/>
</dbReference>
<evidence type="ECO:0000256" key="1">
    <source>
        <dbReference type="ARBA" id="ARBA00004300"/>
    </source>
</evidence>
<dbReference type="Pfam" id="PF15239">
    <property type="entry name" value="CFAP96-like"/>
    <property type="match status" value="1"/>
</dbReference>
<dbReference type="OrthoDB" id="283553at2759"/>
<keyword evidence="2" id="KW-0963">Cytoplasm</keyword>
<feature type="region of interest" description="Disordered" evidence="6">
    <location>
        <begin position="149"/>
        <end position="177"/>
    </location>
</feature>
<accession>A0A812CIG4</accession>
<name>A0A812CIG4_ACAPH</name>
<keyword evidence="3" id="KW-0206">Cytoskeleton</keyword>
<evidence type="ECO:0000256" key="5">
    <source>
        <dbReference type="ARBA" id="ARBA00035693"/>
    </source>
</evidence>
<evidence type="ECO:0000256" key="6">
    <source>
        <dbReference type="SAM" id="MobiDB-lite"/>
    </source>
</evidence>